<keyword evidence="4" id="KW-1133">Transmembrane helix</keyword>
<evidence type="ECO:0000256" key="6">
    <source>
        <dbReference type="ARBA" id="ARBA00023306"/>
    </source>
</evidence>
<keyword evidence="5" id="KW-0472">Membrane</keyword>
<dbReference type="InterPro" id="IPR023081">
    <property type="entry name" value="Cell_div_FtsB"/>
</dbReference>
<evidence type="ECO:0000313" key="7">
    <source>
        <dbReference type="EMBL" id="MBF2734779.1"/>
    </source>
</evidence>
<comment type="caution">
    <text evidence="7">The sequence shown here is derived from an EMBL/GenBank/DDBJ whole genome shotgun (WGS) entry which is preliminary data.</text>
</comment>
<keyword evidence="3" id="KW-0812">Transmembrane</keyword>
<keyword evidence="8" id="KW-1185">Reference proteome</keyword>
<dbReference type="EMBL" id="JADHEI010000028">
    <property type="protein sequence ID" value="MBF2734779.1"/>
    <property type="molecule type" value="Genomic_DNA"/>
</dbReference>
<reference evidence="7" key="1">
    <citation type="submission" date="2020-10" db="EMBL/GenBank/DDBJ databases">
        <title>An improved Amphimedon queenslandica hologenome assembly reveals how three proteobacterial symbionts can extend the metabolic phenotypic of their marine sponge host.</title>
        <authorList>
            <person name="Degnan B."/>
            <person name="Degnan S."/>
            <person name="Xiang X."/>
        </authorList>
    </citation>
    <scope>NUCLEOTIDE SEQUENCE</scope>
    <source>
        <strain evidence="7">AqS2</strain>
    </source>
</reference>
<gene>
    <name evidence="7" type="ORF">ISN26_01610</name>
</gene>
<dbReference type="Pfam" id="PF04977">
    <property type="entry name" value="DivIC"/>
    <property type="match status" value="1"/>
</dbReference>
<dbReference type="PANTHER" id="PTHR37485:SF1">
    <property type="entry name" value="CELL DIVISION PROTEIN FTSB"/>
    <property type="match status" value="1"/>
</dbReference>
<accession>A0A930UGF5</accession>
<dbReference type="AlphaFoldDB" id="A0A930UGF5"/>
<dbReference type="GO" id="GO:0030428">
    <property type="term" value="C:cell septum"/>
    <property type="evidence" value="ECO:0007669"/>
    <property type="project" value="TreeGrafter"/>
</dbReference>
<organism evidence="7 8">
    <name type="scientific">Candidatus Amphirhobacter heronislandensis</name>
    <dbReference type="NCBI Taxonomy" id="1732024"/>
    <lineage>
        <taxon>Bacteria</taxon>
        <taxon>Pseudomonadati</taxon>
        <taxon>Pseudomonadota</taxon>
        <taxon>Gammaproteobacteria</taxon>
        <taxon>Candidatus Tethybacterales</taxon>
        <taxon>Candidatus Tethybacteraceae</taxon>
        <taxon>Candidatus Amphirhobacter</taxon>
    </lineage>
</organism>
<keyword evidence="2" id="KW-0132">Cell division</keyword>
<proteinExistence type="predicted"/>
<protein>
    <submittedName>
        <fullName evidence="7">Septum formation initiator family protein</fullName>
    </submittedName>
</protein>
<dbReference type="Proteomes" id="UP000604381">
    <property type="component" value="Unassembled WGS sequence"/>
</dbReference>
<evidence type="ECO:0000256" key="1">
    <source>
        <dbReference type="ARBA" id="ARBA00022475"/>
    </source>
</evidence>
<evidence type="ECO:0000256" key="2">
    <source>
        <dbReference type="ARBA" id="ARBA00022618"/>
    </source>
</evidence>
<evidence type="ECO:0000313" key="8">
    <source>
        <dbReference type="Proteomes" id="UP000604381"/>
    </source>
</evidence>
<keyword evidence="6" id="KW-0131">Cell cycle</keyword>
<evidence type="ECO:0000256" key="3">
    <source>
        <dbReference type="ARBA" id="ARBA00022692"/>
    </source>
</evidence>
<keyword evidence="1" id="KW-1003">Cell membrane</keyword>
<dbReference type="GO" id="GO:0043093">
    <property type="term" value="P:FtsZ-dependent cytokinesis"/>
    <property type="evidence" value="ECO:0007669"/>
    <property type="project" value="TreeGrafter"/>
</dbReference>
<evidence type="ECO:0000256" key="4">
    <source>
        <dbReference type="ARBA" id="ARBA00022989"/>
    </source>
</evidence>
<dbReference type="PANTHER" id="PTHR37485">
    <property type="entry name" value="CELL DIVISION PROTEIN FTSB"/>
    <property type="match status" value="1"/>
</dbReference>
<sequence>MAWLRRISVYEWASAALLALLAVLAVRIAGDTGYGRIALLEEEIAERRAEADAYLQRNQLIAAQLQKIKSDAGQVEVLARYHFGMIKPDEVFIQTGR</sequence>
<dbReference type="InterPro" id="IPR007060">
    <property type="entry name" value="FtsL/DivIC"/>
</dbReference>
<name>A0A930UGF5_9GAMM</name>
<evidence type="ECO:0000256" key="5">
    <source>
        <dbReference type="ARBA" id="ARBA00023136"/>
    </source>
</evidence>